<reference evidence="2 3" key="1">
    <citation type="journal article" date="2023" name="ISME J.">
        <title>Cultivation and genomic characterization of novel and ubiquitous marine nitrite-oxidizing bacteria from the Nitrospirales.</title>
        <authorList>
            <person name="Mueller A.J."/>
            <person name="Daebeler A."/>
            <person name="Herbold C.W."/>
            <person name="Kirkegaard R.H."/>
            <person name="Daims H."/>
        </authorList>
    </citation>
    <scope>NUCLEOTIDE SEQUENCE [LARGE SCALE GENOMIC DNA]</scope>
    <source>
        <strain evidence="2 3">EB</strain>
    </source>
</reference>
<dbReference type="NCBIfam" id="NF041131">
    <property type="entry name" value="RicT_YaaT_fam"/>
    <property type="match status" value="1"/>
</dbReference>
<dbReference type="EMBL" id="JAQOUE010000001">
    <property type="protein sequence ID" value="MDT7042739.1"/>
    <property type="molecule type" value="Genomic_DNA"/>
</dbReference>
<dbReference type="PANTHER" id="PTHR43830">
    <property type="entry name" value="PROTEIN PSP1"/>
    <property type="match status" value="1"/>
</dbReference>
<evidence type="ECO:0000259" key="1">
    <source>
        <dbReference type="PROSITE" id="PS51411"/>
    </source>
</evidence>
<feature type="domain" description="PSP1 C-terminal" evidence="1">
    <location>
        <begin position="80"/>
        <end position="165"/>
    </location>
</feature>
<comment type="caution">
    <text evidence="2">The sequence shown here is derived from an EMBL/GenBank/DDBJ whole genome shotgun (WGS) entry which is preliminary data.</text>
</comment>
<dbReference type="InterPro" id="IPR007557">
    <property type="entry name" value="PSP1_C"/>
</dbReference>
<dbReference type="RefSeq" id="WP_313833189.1">
    <property type="nucleotide sequence ID" value="NZ_JAQOUE010000001.1"/>
</dbReference>
<accession>A0ABU3K8L0</accession>
<protein>
    <submittedName>
        <fullName evidence="2">Regulatory iron-sulfur-containing complex subunit RicT</fullName>
    </submittedName>
</protein>
<gene>
    <name evidence="2" type="primary">ricT</name>
    <name evidence="2" type="ORF">PPG34_10285</name>
</gene>
<dbReference type="PROSITE" id="PS51411">
    <property type="entry name" value="PSP1_C"/>
    <property type="match status" value="1"/>
</dbReference>
<dbReference type="PANTHER" id="PTHR43830:SF3">
    <property type="entry name" value="PROTEIN PSP1"/>
    <property type="match status" value="1"/>
</dbReference>
<dbReference type="InterPro" id="IPR047767">
    <property type="entry name" value="PSP1-like"/>
</dbReference>
<proteinExistence type="predicted"/>
<organism evidence="2 3">
    <name type="scientific">Candidatus Nitronereus thalassa</name>
    <dbReference type="NCBI Taxonomy" id="3020898"/>
    <lineage>
        <taxon>Bacteria</taxon>
        <taxon>Pseudomonadati</taxon>
        <taxon>Nitrospirota</taxon>
        <taxon>Nitrospiria</taxon>
        <taxon>Nitrospirales</taxon>
        <taxon>Nitrospiraceae</taxon>
        <taxon>Candidatus Nitronereus</taxon>
    </lineage>
</organism>
<dbReference type="Pfam" id="PF04468">
    <property type="entry name" value="PSP1"/>
    <property type="match status" value="1"/>
</dbReference>
<keyword evidence="3" id="KW-1185">Reference proteome</keyword>
<name>A0ABU3K8L0_9BACT</name>
<sequence length="247" mass="27922">MTESTIPTPNPHDEESYPEVVTIVGVKVRDEGEVKQARVDGASLEVGDWVVLELDNDVTYGKVYSAPQVLPFIPPMRVMKSVLRKATSEDEANIASQQKIAKSGKEFCRERAEALGLQMKLVEVYGSFQRRILTFCYTAESRVDFRQLVKDLAKHFSCRIEMRQISSREEARRISGVDTCGLVLCCASFLSDFKPVNLKLSRKESAWGNDTHRIGVCGRLKCCLMFEQDDWPLPRSSRSPLIQVNRS</sequence>
<dbReference type="Proteomes" id="UP001250932">
    <property type="component" value="Unassembled WGS sequence"/>
</dbReference>
<evidence type="ECO:0000313" key="3">
    <source>
        <dbReference type="Proteomes" id="UP001250932"/>
    </source>
</evidence>
<evidence type="ECO:0000313" key="2">
    <source>
        <dbReference type="EMBL" id="MDT7042739.1"/>
    </source>
</evidence>